<keyword evidence="9" id="KW-1185">Reference proteome</keyword>
<dbReference type="GO" id="GO:0016705">
    <property type="term" value="F:oxidoreductase activity, acting on paired donors, with incorporation or reduction of molecular oxygen"/>
    <property type="evidence" value="ECO:0007669"/>
    <property type="project" value="InterPro"/>
</dbReference>
<evidence type="ECO:0000313" key="9">
    <source>
        <dbReference type="Proteomes" id="UP000680750"/>
    </source>
</evidence>
<dbReference type="GO" id="GO:0017000">
    <property type="term" value="P:antibiotic biosynthetic process"/>
    <property type="evidence" value="ECO:0007669"/>
    <property type="project" value="UniProtKB-ARBA"/>
</dbReference>
<evidence type="ECO:0000256" key="6">
    <source>
        <dbReference type="ARBA" id="ARBA00023033"/>
    </source>
</evidence>
<evidence type="ECO:0000256" key="7">
    <source>
        <dbReference type="RuleBase" id="RU000461"/>
    </source>
</evidence>
<reference evidence="8" key="1">
    <citation type="submission" date="2020-08" db="EMBL/GenBank/DDBJ databases">
        <title>Whole genome shotgun sequence of Actinocatenispora sera NBRC 101916.</title>
        <authorList>
            <person name="Komaki H."/>
            <person name="Tamura T."/>
        </authorList>
    </citation>
    <scope>NUCLEOTIDE SEQUENCE</scope>
    <source>
        <strain evidence="8">NBRC 101916</strain>
    </source>
</reference>
<evidence type="ECO:0000256" key="2">
    <source>
        <dbReference type="ARBA" id="ARBA00022617"/>
    </source>
</evidence>
<dbReference type="GO" id="GO:0020037">
    <property type="term" value="F:heme binding"/>
    <property type="evidence" value="ECO:0007669"/>
    <property type="project" value="InterPro"/>
</dbReference>
<evidence type="ECO:0000313" key="8">
    <source>
        <dbReference type="EMBL" id="BCJ31905.1"/>
    </source>
</evidence>
<evidence type="ECO:0000256" key="3">
    <source>
        <dbReference type="ARBA" id="ARBA00022723"/>
    </source>
</evidence>
<keyword evidence="4 7" id="KW-0560">Oxidoreductase</keyword>
<protein>
    <submittedName>
        <fullName evidence="8">Cytochrome P450</fullName>
    </submittedName>
</protein>
<keyword evidence="5 7" id="KW-0408">Iron</keyword>
<dbReference type="InterPro" id="IPR017972">
    <property type="entry name" value="Cyt_P450_CS"/>
</dbReference>
<dbReference type="PANTHER" id="PTHR46696:SF1">
    <property type="entry name" value="CYTOCHROME P450 YJIB-RELATED"/>
    <property type="match status" value="1"/>
</dbReference>
<dbReference type="InterPro" id="IPR002397">
    <property type="entry name" value="Cyt_P450_B"/>
</dbReference>
<dbReference type="PRINTS" id="PR00359">
    <property type="entry name" value="BP450"/>
</dbReference>
<organism evidence="8 9">
    <name type="scientific">Actinocatenispora sera</name>
    <dbReference type="NCBI Taxonomy" id="390989"/>
    <lineage>
        <taxon>Bacteria</taxon>
        <taxon>Bacillati</taxon>
        <taxon>Actinomycetota</taxon>
        <taxon>Actinomycetes</taxon>
        <taxon>Micromonosporales</taxon>
        <taxon>Micromonosporaceae</taxon>
        <taxon>Actinocatenispora</taxon>
    </lineage>
</organism>
<dbReference type="SUPFAM" id="SSF48264">
    <property type="entry name" value="Cytochrome P450"/>
    <property type="match status" value="1"/>
</dbReference>
<accession>A0A810LAK9</accession>
<keyword evidence="6 7" id="KW-0503">Monooxygenase</keyword>
<evidence type="ECO:0000256" key="4">
    <source>
        <dbReference type="ARBA" id="ARBA00023002"/>
    </source>
</evidence>
<dbReference type="EMBL" id="AP023354">
    <property type="protein sequence ID" value="BCJ31905.1"/>
    <property type="molecule type" value="Genomic_DNA"/>
</dbReference>
<keyword evidence="3 7" id="KW-0479">Metal-binding</keyword>
<evidence type="ECO:0000256" key="1">
    <source>
        <dbReference type="ARBA" id="ARBA00010617"/>
    </source>
</evidence>
<proteinExistence type="inferred from homology"/>
<dbReference type="InterPro" id="IPR001128">
    <property type="entry name" value="Cyt_P450"/>
</dbReference>
<gene>
    <name evidence="8" type="ORF">Asera_60130</name>
</gene>
<sequence length="407" mass="44179">MMTVAGARLAAELLSAQGRADPYPIYRRLHEHGSVLCVPDGPTLVVGHTAARVALRDRGLLVEDAEHLDTVAPFWRTMPSRRLLGDAMILVNGDAHDRMRRLVGRAFTVHRVDALRPLVAGRIGRLLDRLVALGASGGPVDLMAEFAFPLPVNVVGDLLGVPDADRPQLRLPIAELARALEPDWPGADLTEADRAALALSEYFHWLLERRRESPRADLISAMLAGNVTADDPLSSAELVANTVFLLLAGFETTVGLLGNGFQMLVDHPAELTRLRRRPERATAFVTELLRCQAPVQMTARRAARDLEIDGVAVHAGGPVIILIAAANRDPSRFAEPDRFDPARPANDPLSFSGGVHYCLGARLARLEGELAFSMLATRFARLSIAGTPRLLDRFNLRGYATLPVSVG</sequence>
<comment type="similarity">
    <text evidence="1 7">Belongs to the cytochrome P450 family.</text>
</comment>
<dbReference type="Pfam" id="PF00067">
    <property type="entry name" value="p450"/>
    <property type="match status" value="1"/>
</dbReference>
<dbReference type="GO" id="GO:0004497">
    <property type="term" value="F:monooxygenase activity"/>
    <property type="evidence" value="ECO:0007669"/>
    <property type="project" value="UniProtKB-KW"/>
</dbReference>
<keyword evidence="2 7" id="KW-0349">Heme</keyword>
<evidence type="ECO:0000256" key="5">
    <source>
        <dbReference type="ARBA" id="ARBA00023004"/>
    </source>
</evidence>
<dbReference type="RefSeq" id="WP_084132881.1">
    <property type="nucleotide sequence ID" value="NZ_JOEG01000031.1"/>
</dbReference>
<dbReference type="FunFam" id="1.10.630.10:FF:000018">
    <property type="entry name" value="Cytochrome P450 monooxygenase"/>
    <property type="match status" value="1"/>
</dbReference>
<name>A0A810LAK9_9ACTN</name>
<dbReference type="Proteomes" id="UP000680750">
    <property type="component" value="Chromosome"/>
</dbReference>
<dbReference type="GO" id="GO:0005506">
    <property type="term" value="F:iron ion binding"/>
    <property type="evidence" value="ECO:0007669"/>
    <property type="project" value="InterPro"/>
</dbReference>
<dbReference type="Gene3D" id="1.10.630.10">
    <property type="entry name" value="Cytochrome P450"/>
    <property type="match status" value="1"/>
</dbReference>
<dbReference type="OrthoDB" id="4156795at2"/>
<dbReference type="PANTHER" id="PTHR46696">
    <property type="entry name" value="P450, PUTATIVE (EUROFUNG)-RELATED"/>
    <property type="match status" value="1"/>
</dbReference>
<dbReference type="KEGG" id="aser:Asera_60130"/>
<dbReference type="AlphaFoldDB" id="A0A810LAK9"/>
<dbReference type="CDD" id="cd20625">
    <property type="entry name" value="CYP164-like"/>
    <property type="match status" value="1"/>
</dbReference>
<dbReference type="InterPro" id="IPR036396">
    <property type="entry name" value="Cyt_P450_sf"/>
</dbReference>
<dbReference type="PROSITE" id="PS00086">
    <property type="entry name" value="CYTOCHROME_P450"/>
    <property type="match status" value="1"/>
</dbReference>